<feature type="non-terminal residue" evidence="1">
    <location>
        <position position="1"/>
    </location>
</feature>
<evidence type="ECO:0000313" key="2">
    <source>
        <dbReference type="EnsemblPlants" id="PNT71282"/>
    </source>
</evidence>
<protein>
    <submittedName>
        <fullName evidence="1 2">Uncharacterized protein</fullName>
    </submittedName>
</protein>
<proteinExistence type="predicted"/>
<reference evidence="1 2" key="1">
    <citation type="journal article" date="2010" name="Nature">
        <title>Genome sequencing and analysis of the model grass Brachypodium distachyon.</title>
        <authorList>
            <consortium name="International Brachypodium Initiative"/>
        </authorList>
    </citation>
    <scope>NUCLEOTIDE SEQUENCE [LARGE SCALE GENOMIC DNA]</scope>
    <source>
        <strain evidence="1 2">Bd21</strain>
    </source>
</reference>
<dbReference type="EMBL" id="CM000881">
    <property type="protein sequence ID" value="PNT71282.1"/>
    <property type="molecule type" value="Genomic_DNA"/>
</dbReference>
<accession>A0A2K2DAH2</accession>
<evidence type="ECO:0000313" key="3">
    <source>
        <dbReference type="Proteomes" id="UP000008810"/>
    </source>
</evidence>
<reference evidence="1" key="2">
    <citation type="submission" date="2017-06" db="EMBL/GenBank/DDBJ databases">
        <title>WGS assembly of Brachypodium distachyon.</title>
        <authorList>
            <consortium name="The International Brachypodium Initiative"/>
            <person name="Lucas S."/>
            <person name="Harmon-Smith M."/>
            <person name="Lail K."/>
            <person name="Tice H."/>
            <person name="Grimwood J."/>
            <person name="Bruce D."/>
            <person name="Barry K."/>
            <person name="Shu S."/>
            <person name="Lindquist E."/>
            <person name="Wang M."/>
            <person name="Pitluck S."/>
            <person name="Vogel J.P."/>
            <person name="Garvin D.F."/>
            <person name="Mockler T.C."/>
            <person name="Schmutz J."/>
            <person name="Rokhsar D."/>
            <person name="Bevan M.W."/>
        </authorList>
    </citation>
    <scope>NUCLEOTIDE SEQUENCE</scope>
    <source>
        <strain evidence="1">Bd21</strain>
    </source>
</reference>
<dbReference type="Gramene" id="PNT71282">
    <property type="protein sequence ID" value="PNT71282"/>
    <property type="gene ID" value="BRADI_2g25666v3"/>
</dbReference>
<sequence>PLRSAPYSACSPAPAQVRLGPGQCCPIALGRSRPSCPCPTPLPATPSSAPPPRVPILPQVPSAPPAACAVTLWRLAPPCPQRMVLCRGVAAVAAATRPRVPRRRLPCARCFALPQFLYPDEGRVVLIVLSKAEMQEARMRLQQKCFRFCNIFVMKYSLRF</sequence>
<gene>
    <name evidence="1" type="ORF">BRADI_2g25666v3</name>
</gene>
<evidence type="ECO:0000313" key="1">
    <source>
        <dbReference type="EMBL" id="PNT71282.1"/>
    </source>
</evidence>
<dbReference type="InParanoid" id="A0A2K2DAH2"/>
<keyword evidence="3" id="KW-1185">Reference proteome</keyword>
<dbReference type="Proteomes" id="UP000008810">
    <property type="component" value="Chromosome 2"/>
</dbReference>
<name>A0A2K2DAH2_BRADI</name>
<dbReference type="EnsemblPlants" id="PNT71282">
    <property type="protein sequence ID" value="PNT71282"/>
    <property type="gene ID" value="BRADI_2g25666v3"/>
</dbReference>
<reference evidence="2" key="3">
    <citation type="submission" date="2018-08" db="UniProtKB">
        <authorList>
            <consortium name="EnsemblPlants"/>
        </authorList>
    </citation>
    <scope>IDENTIFICATION</scope>
    <source>
        <strain evidence="2">cv. Bd21</strain>
    </source>
</reference>
<dbReference type="AlphaFoldDB" id="A0A2K2DAH2"/>
<organism evidence="1">
    <name type="scientific">Brachypodium distachyon</name>
    <name type="common">Purple false brome</name>
    <name type="synonym">Trachynia distachya</name>
    <dbReference type="NCBI Taxonomy" id="15368"/>
    <lineage>
        <taxon>Eukaryota</taxon>
        <taxon>Viridiplantae</taxon>
        <taxon>Streptophyta</taxon>
        <taxon>Embryophyta</taxon>
        <taxon>Tracheophyta</taxon>
        <taxon>Spermatophyta</taxon>
        <taxon>Magnoliopsida</taxon>
        <taxon>Liliopsida</taxon>
        <taxon>Poales</taxon>
        <taxon>Poaceae</taxon>
        <taxon>BOP clade</taxon>
        <taxon>Pooideae</taxon>
        <taxon>Stipodae</taxon>
        <taxon>Brachypodieae</taxon>
        <taxon>Brachypodium</taxon>
    </lineage>
</organism>